<organism evidence="2 3">
    <name type="scientific">Phytophthora nicotianae P1976</name>
    <dbReference type="NCBI Taxonomy" id="1317066"/>
    <lineage>
        <taxon>Eukaryota</taxon>
        <taxon>Sar</taxon>
        <taxon>Stramenopiles</taxon>
        <taxon>Oomycota</taxon>
        <taxon>Peronosporomycetes</taxon>
        <taxon>Peronosporales</taxon>
        <taxon>Peronosporaceae</taxon>
        <taxon>Phytophthora</taxon>
    </lineage>
</organism>
<feature type="region of interest" description="Disordered" evidence="1">
    <location>
        <begin position="29"/>
        <end position="129"/>
    </location>
</feature>
<comment type="caution">
    <text evidence="2">The sequence shown here is derived from an EMBL/GenBank/DDBJ whole genome shotgun (WGS) entry which is preliminary data.</text>
</comment>
<accession>A0A080ZC21</accession>
<sequence length="275" mass="30354">GRLHVLLTVETSDDLLGLLRAALSEQPRRTLNAHGRRQHQVDDSQDARERSQVTPARARVGEEEADRREQDTDRGEDLQTQTQSVAHVRRRQLVHVRADSTRGRTGSNTGDETAHGERPDVGHGSFNHTADEHEDTIQHQRLLTAESVTEVAAAQRSDHGAEDPCVHGERPLQLRVAREHEARVLSHGTRIALVCVVVLRQVGLRGGPTALERLQPRQQCARVQDGLGLDETCSGLVGLVEGCCRLGRRDFRVVVSHRGISLCCFLVALGSSVDY</sequence>
<name>A0A080ZC21_PHYNI</name>
<dbReference type="AlphaFoldDB" id="A0A080ZC21"/>
<evidence type="ECO:0000313" key="3">
    <source>
        <dbReference type="Proteomes" id="UP000028582"/>
    </source>
</evidence>
<proteinExistence type="predicted"/>
<protein>
    <submittedName>
        <fullName evidence="2">Uncharacterized protein</fullName>
    </submittedName>
</protein>
<feature type="non-terminal residue" evidence="2">
    <location>
        <position position="1"/>
    </location>
</feature>
<dbReference type="Proteomes" id="UP000028582">
    <property type="component" value="Unassembled WGS sequence"/>
</dbReference>
<feature type="compositionally biased region" description="Basic and acidic residues" evidence="1">
    <location>
        <begin position="39"/>
        <end position="51"/>
    </location>
</feature>
<feature type="compositionally biased region" description="Basic and acidic residues" evidence="1">
    <location>
        <begin position="59"/>
        <end position="77"/>
    </location>
</feature>
<evidence type="ECO:0000256" key="1">
    <source>
        <dbReference type="SAM" id="MobiDB-lite"/>
    </source>
</evidence>
<feature type="compositionally biased region" description="Basic and acidic residues" evidence="1">
    <location>
        <begin position="112"/>
        <end position="121"/>
    </location>
</feature>
<dbReference type="EMBL" id="ANJA01003323">
    <property type="protein sequence ID" value="ETO64182.1"/>
    <property type="molecule type" value="Genomic_DNA"/>
</dbReference>
<reference evidence="2 3" key="1">
    <citation type="submission" date="2013-11" db="EMBL/GenBank/DDBJ databases">
        <title>The Genome Sequence of Phytophthora parasitica P1976.</title>
        <authorList>
            <consortium name="The Broad Institute Genomics Platform"/>
            <person name="Russ C."/>
            <person name="Tyler B."/>
            <person name="Panabieres F."/>
            <person name="Shan W."/>
            <person name="Tripathy S."/>
            <person name="Grunwald N."/>
            <person name="Machado M."/>
            <person name="Johnson C.S."/>
            <person name="Walker B."/>
            <person name="Young S."/>
            <person name="Zeng Q."/>
            <person name="Gargeya S."/>
            <person name="Fitzgerald M."/>
            <person name="Haas B."/>
            <person name="Abouelleil A."/>
            <person name="Allen A.W."/>
            <person name="Alvarado L."/>
            <person name="Arachchi H.M."/>
            <person name="Berlin A.M."/>
            <person name="Chapman S.B."/>
            <person name="Gainer-Dewar J."/>
            <person name="Goldberg J."/>
            <person name="Griggs A."/>
            <person name="Gujja S."/>
            <person name="Hansen M."/>
            <person name="Howarth C."/>
            <person name="Imamovic A."/>
            <person name="Ireland A."/>
            <person name="Larimer J."/>
            <person name="McCowan C."/>
            <person name="Murphy C."/>
            <person name="Pearson M."/>
            <person name="Poon T.W."/>
            <person name="Priest M."/>
            <person name="Roberts A."/>
            <person name="Saif S."/>
            <person name="Shea T."/>
            <person name="Sisk P."/>
            <person name="Sykes S."/>
            <person name="Wortman J."/>
            <person name="Nusbaum C."/>
            <person name="Birren B."/>
        </authorList>
    </citation>
    <scope>NUCLEOTIDE SEQUENCE [LARGE SCALE GENOMIC DNA]</scope>
    <source>
        <strain evidence="2 3">P1976</strain>
    </source>
</reference>
<evidence type="ECO:0000313" key="2">
    <source>
        <dbReference type="EMBL" id="ETO64182.1"/>
    </source>
</evidence>
<gene>
    <name evidence="2" type="ORF">F444_18275</name>
</gene>